<gene>
    <name evidence="5" type="primary">rplY</name>
    <name evidence="5" type="synonym">ctc</name>
    <name evidence="9" type="ORF">EHS13_20860</name>
</gene>
<sequence>MSNTIHLKERSTGSTKSSLKQLRAQGDIPAVVYGQEIGSLQVTVNEKEIVAAMKRNSRAILEVVLPSNQKHPVLIQEFQRDSISGKLLHIDFHQINMNKNIETLVTIHFAGDPVGVKEGGILQVETHAVLVRCMPKKLPDTIEIDITKLTIGDHVLVSDLKVDSGVEILTEPTTILVTILAVQKLDETLDSSVPTEEEVAAEAKETAEAK</sequence>
<dbReference type="NCBIfam" id="TIGR00731">
    <property type="entry name" value="bL25_bact_ctc"/>
    <property type="match status" value="1"/>
</dbReference>
<dbReference type="GO" id="GO:0022625">
    <property type="term" value="C:cytosolic large ribosomal subunit"/>
    <property type="evidence" value="ECO:0007669"/>
    <property type="project" value="TreeGrafter"/>
</dbReference>
<reference evidence="10" key="1">
    <citation type="submission" date="2018-11" db="EMBL/GenBank/DDBJ databases">
        <title>Complete genome sequence of Paenibacillus sp. ML311-T8.</title>
        <authorList>
            <person name="Nam Y.-D."/>
            <person name="Kang J."/>
            <person name="Chung W.-H."/>
            <person name="Park Y.S."/>
        </authorList>
    </citation>
    <scope>NUCLEOTIDE SEQUENCE [LARGE SCALE GENOMIC DNA]</scope>
    <source>
        <strain evidence="10">ML311-T8</strain>
    </source>
</reference>
<dbReference type="Proteomes" id="UP000426246">
    <property type="component" value="Chromosome"/>
</dbReference>
<dbReference type="InterPro" id="IPR020930">
    <property type="entry name" value="Ribosomal_uL5_bac-type"/>
</dbReference>
<evidence type="ECO:0000256" key="4">
    <source>
        <dbReference type="ARBA" id="ARBA00023274"/>
    </source>
</evidence>
<dbReference type="InterPro" id="IPR037121">
    <property type="entry name" value="Ribosomal_bL25_C"/>
</dbReference>
<evidence type="ECO:0000313" key="10">
    <source>
        <dbReference type="Proteomes" id="UP000426246"/>
    </source>
</evidence>
<accession>A0A6B8RN83</accession>
<evidence type="ECO:0000256" key="5">
    <source>
        <dbReference type="HAMAP-Rule" id="MF_01334"/>
    </source>
</evidence>
<dbReference type="PANTHER" id="PTHR33284:SF1">
    <property type="entry name" value="RIBOSOMAL PROTEIN L25_GLN-TRNA SYNTHETASE, ANTI-CODON-BINDING DOMAIN-CONTAINING PROTEIN"/>
    <property type="match status" value="1"/>
</dbReference>
<feature type="region of interest" description="Disordered" evidence="6">
    <location>
        <begin position="1"/>
        <end position="20"/>
    </location>
</feature>
<dbReference type="SUPFAM" id="SSF50715">
    <property type="entry name" value="Ribosomal protein L25-like"/>
    <property type="match status" value="1"/>
</dbReference>
<dbReference type="PANTHER" id="PTHR33284">
    <property type="entry name" value="RIBOSOMAL PROTEIN L25/GLN-TRNA SYNTHETASE, ANTI-CODON-BINDING DOMAIN-CONTAINING PROTEIN"/>
    <property type="match status" value="1"/>
</dbReference>
<keyword evidence="2 5" id="KW-0694">RNA-binding</keyword>
<evidence type="ECO:0000313" key="9">
    <source>
        <dbReference type="EMBL" id="QGQ97162.1"/>
    </source>
</evidence>
<dbReference type="InterPro" id="IPR001021">
    <property type="entry name" value="Ribosomal_bL25_long"/>
</dbReference>
<keyword evidence="4 5" id="KW-0687">Ribonucleoprotein</keyword>
<dbReference type="InterPro" id="IPR020057">
    <property type="entry name" value="Ribosomal_bL25_b-dom"/>
</dbReference>
<organism evidence="9 10">
    <name type="scientific">Paenibacillus psychroresistens</name>
    <dbReference type="NCBI Taxonomy" id="1778678"/>
    <lineage>
        <taxon>Bacteria</taxon>
        <taxon>Bacillati</taxon>
        <taxon>Bacillota</taxon>
        <taxon>Bacilli</taxon>
        <taxon>Bacillales</taxon>
        <taxon>Paenibacillaceae</taxon>
        <taxon>Paenibacillus</taxon>
    </lineage>
</organism>
<dbReference type="InterPro" id="IPR011035">
    <property type="entry name" value="Ribosomal_bL25/Gln-tRNA_synth"/>
</dbReference>
<evidence type="ECO:0000256" key="6">
    <source>
        <dbReference type="SAM" id="MobiDB-lite"/>
    </source>
</evidence>
<protein>
    <recommendedName>
        <fullName evidence="5">Large ribosomal subunit protein bL25</fullName>
    </recommendedName>
    <alternativeName>
        <fullName evidence="5">General stress protein CTC</fullName>
    </alternativeName>
</protein>
<comment type="function">
    <text evidence="5">This is one of the proteins that binds to the 5S RNA in the ribosome where it forms part of the central protuberance.</text>
</comment>
<dbReference type="GO" id="GO:0008097">
    <property type="term" value="F:5S rRNA binding"/>
    <property type="evidence" value="ECO:0007669"/>
    <property type="project" value="InterPro"/>
</dbReference>
<dbReference type="CDD" id="cd00495">
    <property type="entry name" value="Ribosomal_L25_TL5_CTC"/>
    <property type="match status" value="1"/>
</dbReference>
<evidence type="ECO:0000256" key="3">
    <source>
        <dbReference type="ARBA" id="ARBA00022980"/>
    </source>
</evidence>
<evidence type="ECO:0000259" key="7">
    <source>
        <dbReference type="Pfam" id="PF01386"/>
    </source>
</evidence>
<dbReference type="Gene3D" id="2.40.240.10">
    <property type="entry name" value="Ribosomal Protein L25, Chain P"/>
    <property type="match status" value="1"/>
</dbReference>
<evidence type="ECO:0000259" key="8">
    <source>
        <dbReference type="Pfam" id="PF14693"/>
    </source>
</evidence>
<dbReference type="Pfam" id="PF14693">
    <property type="entry name" value="Ribosomal_TL5_C"/>
    <property type="match status" value="1"/>
</dbReference>
<keyword evidence="1 5" id="KW-0699">rRNA-binding</keyword>
<evidence type="ECO:0000256" key="1">
    <source>
        <dbReference type="ARBA" id="ARBA00022730"/>
    </source>
</evidence>
<keyword evidence="10" id="KW-1185">Reference proteome</keyword>
<dbReference type="RefSeq" id="WP_155702263.1">
    <property type="nucleotide sequence ID" value="NZ_CP034235.1"/>
</dbReference>
<feature type="domain" description="Large ribosomal subunit protein bL25 L25" evidence="7">
    <location>
        <begin position="7"/>
        <end position="92"/>
    </location>
</feature>
<dbReference type="Gene3D" id="2.170.120.20">
    <property type="entry name" value="Ribosomal protein L25, beta domain"/>
    <property type="match status" value="1"/>
</dbReference>
<proteinExistence type="inferred from homology"/>
<dbReference type="HAMAP" id="MF_01334">
    <property type="entry name" value="Ribosomal_bL25_CTC"/>
    <property type="match status" value="1"/>
</dbReference>
<comment type="subunit">
    <text evidence="5">Part of the 50S ribosomal subunit; part of the 5S rRNA/L5/L18/L25 subcomplex. Contacts the 5S rRNA. Binds to the 5S rRNA independently of L5 and L18.</text>
</comment>
<dbReference type="InterPro" id="IPR020056">
    <property type="entry name" value="Rbsml_bL25/Gln-tRNA_synth_N"/>
</dbReference>
<dbReference type="Pfam" id="PF01386">
    <property type="entry name" value="Ribosomal_L25p"/>
    <property type="match status" value="1"/>
</dbReference>
<dbReference type="KEGG" id="ppsc:EHS13_20860"/>
<feature type="domain" description="Large ribosomal subunit protein bL25 beta" evidence="8">
    <location>
        <begin position="101"/>
        <end position="181"/>
    </location>
</feature>
<dbReference type="InterPro" id="IPR029751">
    <property type="entry name" value="Ribosomal_L25_dom"/>
</dbReference>
<evidence type="ECO:0000256" key="2">
    <source>
        <dbReference type="ARBA" id="ARBA00022884"/>
    </source>
</evidence>
<dbReference type="EMBL" id="CP034235">
    <property type="protein sequence ID" value="QGQ97162.1"/>
    <property type="molecule type" value="Genomic_DNA"/>
</dbReference>
<dbReference type="OrthoDB" id="9790002at2"/>
<dbReference type="AlphaFoldDB" id="A0A6B8RN83"/>
<comment type="similarity">
    <text evidence="5">Belongs to the bacterial ribosomal protein bL25 family. CTC subfamily.</text>
</comment>
<dbReference type="GO" id="GO:0003735">
    <property type="term" value="F:structural constituent of ribosome"/>
    <property type="evidence" value="ECO:0007669"/>
    <property type="project" value="InterPro"/>
</dbReference>
<dbReference type="GO" id="GO:0006412">
    <property type="term" value="P:translation"/>
    <property type="evidence" value="ECO:0007669"/>
    <property type="project" value="UniProtKB-UniRule"/>
</dbReference>
<keyword evidence="3 5" id="KW-0689">Ribosomal protein</keyword>
<name>A0A6B8RN83_9BACL</name>
<feature type="compositionally biased region" description="Basic and acidic residues" evidence="6">
    <location>
        <begin position="1"/>
        <end position="11"/>
    </location>
</feature>